<keyword evidence="4" id="KW-0449">Lipoprotein</keyword>
<dbReference type="RefSeq" id="WP_025345523.1">
    <property type="nucleotide sequence ID" value="NZ_CP007201.1"/>
</dbReference>
<dbReference type="CDD" id="cd19438">
    <property type="entry name" value="lipocalin_Blc-like"/>
    <property type="match status" value="1"/>
</dbReference>
<comment type="similarity">
    <text evidence="1 2">Belongs to the calycin superfamily. Lipocalin family.</text>
</comment>
<feature type="domain" description="Lipocalin/cytosolic fatty-acid binding" evidence="3">
    <location>
        <begin position="25"/>
        <end position="164"/>
    </location>
</feature>
<dbReference type="AlphaFoldDB" id="A0AA86E0F6"/>
<protein>
    <submittedName>
        <fullName evidence="4">Lipoprotein</fullName>
    </submittedName>
</protein>
<evidence type="ECO:0000256" key="1">
    <source>
        <dbReference type="ARBA" id="ARBA00006889"/>
    </source>
</evidence>
<dbReference type="Proteomes" id="UP000019322">
    <property type="component" value="Chromosome"/>
</dbReference>
<gene>
    <name evidence="4" type="ORF">SMUL_2434</name>
</gene>
<dbReference type="InterPro" id="IPR000566">
    <property type="entry name" value="Lipocln_cytosolic_FA-bd_dom"/>
</dbReference>
<dbReference type="KEGG" id="smul:SMUL_2434"/>
<sequence>MTKWIVLCLSTLLVYASELPTVASVDINRYLGRWYEIARFDHRFERGCSRVEAFYTLREDGMIGVKNSCYVADENRTKEANGRAYSVDEKSNSKLKVTFFWPFYGNYWIIDLAEDYRYAVISEPSKEYFWILSRTPEMAQSDIDHILSLATTLGFDTTKLIWRSKTMLTQGAD</sequence>
<dbReference type="InterPro" id="IPR022272">
    <property type="entry name" value="Lipocalin_CS"/>
</dbReference>
<dbReference type="SUPFAM" id="SSF50814">
    <property type="entry name" value="Lipocalins"/>
    <property type="match status" value="1"/>
</dbReference>
<dbReference type="InterPro" id="IPR012674">
    <property type="entry name" value="Calycin"/>
</dbReference>
<evidence type="ECO:0000313" key="5">
    <source>
        <dbReference type="Proteomes" id="UP000019322"/>
    </source>
</evidence>
<dbReference type="PRINTS" id="PR01171">
    <property type="entry name" value="BCTLIPOCALIN"/>
</dbReference>
<dbReference type="GO" id="GO:0006950">
    <property type="term" value="P:response to stress"/>
    <property type="evidence" value="ECO:0007669"/>
    <property type="project" value="UniProtKB-ARBA"/>
</dbReference>
<feature type="chain" id="PRO_5041520110" evidence="2">
    <location>
        <begin position="17"/>
        <end position="173"/>
    </location>
</feature>
<reference evidence="4 5" key="1">
    <citation type="journal article" date="2014" name="Environ. Microbiol.">
        <title>Insights into organohalide respiration and the versatile catabolism of Sulfurospirillum multivorans gained from comparative genomics and physiological studies.</title>
        <authorList>
            <person name="Goris T."/>
            <person name="Schubert T."/>
            <person name="Gadkari J."/>
            <person name="Wubet T."/>
            <person name="Tarkka M."/>
            <person name="Buscot F."/>
            <person name="Adrian L."/>
            <person name="Diekert G."/>
        </authorList>
    </citation>
    <scope>NUCLEOTIDE SEQUENCE [LARGE SCALE GENOMIC DNA]</scope>
    <source>
        <strain evidence="5">DM 12446 / JCM 15788 / NBRC 109480</strain>
    </source>
</reference>
<feature type="signal peptide" evidence="2">
    <location>
        <begin position="1"/>
        <end position="16"/>
    </location>
</feature>
<evidence type="ECO:0000313" key="4">
    <source>
        <dbReference type="EMBL" id="AHJ13680.1"/>
    </source>
</evidence>
<accession>A0AA86E0F6</accession>
<proteinExistence type="inferred from homology"/>
<evidence type="ECO:0000256" key="2">
    <source>
        <dbReference type="PIRNR" id="PIRNR036893"/>
    </source>
</evidence>
<organism evidence="4 5">
    <name type="scientific">Sulfurospirillum multivorans (strain DM 12446 / JCM 15788 / NBRC 109480)</name>
    <dbReference type="NCBI Taxonomy" id="1150621"/>
    <lineage>
        <taxon>Bacteria</taxon>
        <taxon>Pseudomonadati</taxon>
        <taxon>Campylobacterota</taxon>
        <taxon>Epsilonproteobacteria</taxon>
        <taxon>Campylobacterales</taxon>
        <taxon>Sulfurospirillaceae</taxon>
        <taxon>Sulfurospirillum</taxon>
    </lineage>
</organism>
<dbReference type="InterPro" id="IPR002446">
    <property type="entry name" value="Lipocalin_bac"/>
</dbReference>
<evidence type="ECO:0000259" key="3">
    <source>
        <dbReference type="Pfam" id="PF08212"/>
    </source>
</evidence>
<dbReference type="Gene3D" id="2.40.128.20">
    <property type="match status" value="1"/>
</dbReference>
<dbReference type="EMBL" id="CP007201">
    <property type="protein sequence ID" value="AHJ13680.1"/>
    <property type="molecule type" value="Genomic_DNA"/>
</dbReference>
<dbReference type="PANTHER" id="PTHR10612:SF34">
    <property type="entry name" value="APOLIPOPROTEIN D"/>
    <property type="match status" value="1"/>
</dbReference>
<dbReference type="PIRSF" id="PIRSF036893">
    <property type="entry name" value="Lipocalin_ApoD"/>
    <property type="match status" value="1"/>
</dbReference>
<dbReference type="Pfam" id="PF08212">
    <property type="entry name" value="Lipocalin_2"/>
    <property type="match status" value="1"/>
</dbReference>
<keyword evidence="2" id="KW-0732">Signal</keyword>
<dbReference type="InterPro" id="IPR022271">
    <property type="entry name" value="Lipocalin_ApoD"/>
</dbReference>
<dbReference type="InterPro" id="IPR047202">
    <property type="entry name" value="Lipocalin_Blc-like_dom"/>
</dbReference>
<dbReference type="PANTHER" id="PTHR10612">
    <property type="entry name" value="APOLIPOPROTEIN D"/>
    <property type="match status" value="1"/>
</dbReference>
<name>A0AA86E0F6_SULMK</name>
<dbReference type="PROSITE" id="PS00213">
    <property type="entry name" value="LIPOCALIN"/>
    <property type="match status" value="1"/>
</dbReference>